<keyword evidence="6 16" id="KW-0812">Transmembrane</keyword>
<evidence type="ECO:0000256" key="2">
    <source>
        <dbReference type="ARBA" id="ARBA00012513"/>
    </source>
</evidence>
<evidence type="ECO:0000256" key="7">
    <source>
        <dbReference type="ARBA" id="ARBA00022741"/>
    </source>
</evidence>
<dbReference type="InterPro" id="IPR011009">
    <property type="entry name" value="Kinase-like_dom_sf"/>
</dbReference>
<comment type="caution">
    <text evidence="18">The sequence shown here is derived from an EMBL/GenBank/DDBJ whole genome shotgun (WGS) entry which is preliminary data.</text>
</comment>
<protein>
    <recommendedName>
        <fullName evidence="2">non-specific serine/threonine protein kinase</fullName>
        <ecNumber evidence="2">2.7.11.1</ecNumber>
    </recommendedName>
</protein>
<evidence type="ECO:0000256" key="6">
    <source>
        <dbReference type="ARBA" id="ARBA00022692"/>
    </source>
</evidence>
<keyword evidence="5" id="KW-0808">Transferase</keyword>
<evidence type="ECO:0000256" key="8">
    <source>
        <dbReference type="ARBA" id="ARBA00022777"/>
    </source>
</evidence>
<dbReference type="SUPFAM" id="SSF56112">
    <property type="entry name" value="Protein kinase-like (PK-like)"/>
    <property type="match status" value="1"/>
</dbReference>
<dbReference type="InterPro" id="IPR000719">
    <property type="entry name" value="Prot_kinase_dom"/>
</dbReference>
<dbReference type="EMBL" id="BTGU01000001">
    <property type="protein sequence ID" value="GMN24751.1"/>
    <property type="molecule type" value="Genomic_DNA"/>
</dbReference>
<reference evidence="18" key="1">
    <citation type="submission" date="2023-07" db="EMBL/GenBank/DDBJ databases">
        <title>draft genome sequence of fig (Ficus carica).</title>
        <authorList>
            <person name="Takahashi T."/>
            <person name="Nishimura K."/>
        </authorList>
    </citation>
    <scope>NUCLEOTIDE SEQUENCE</scope>
</reference>
<dbReference type="InterPro" id="IPR001245">
    <property type="entry name" value="Ser-Thr/Tyr_kinase_cat_dom"/>
</dbReference>
<keyword evidence="4" id="KW-0723">Serine/threonine-protein kinase</keyword>
<evidence type="ECO:0000256" key="3">
    <source>
        <dbReference type="ARBA" id="ARBA00022475"/>
    </source>
</evidence>
<comment type="catalytic activity">
    <reaction evidence="13">
        <text>L-seryl-[protein] + ATP = O-phospho-L-seryl-[protein] + ADP + H(+)</text>
        <dbReference type="Rhea" id="RHEA:17989"/>
        <dbReference type="Rhea" id="RHEA-COMP:9863"/>
        <dbReference type="Rhea" id="RHEA-COMP:11604"/>
        <dbReference type="ChEBI" id="CHEBI:15378"/>
        <dbReference type="ChEBI" id="CHEBI:29999"/>
        <dbReference type="ChEBI" id="CHEBI:30616"/>
        <dbReference type="ChEBI" id="CHEBI:83421"/>
        <dbReference type="ChEBI" id="CHEBI:456216"/>
        <dbReference type="EC" id="2.7.11.1"/>
    </reaction>
</comment>
<gene>
    <name evidence="18" type="ORF">TIFTF001_000685</name>
</gene>
<evidence type="ECO:0000259" key="17">
    <source>
        <dbReference type="PROSITE" id="PS50011"/>
    </source>
</evidence>
<evidence type="ECO:0000256" key="12">
    <source>
        <dbReference type="ARBA" id="ARBA00047899"/>
    </source>
</evidence>
<feature type="domain" description="Protein kinase" evidence="17">
    <location>
        <begin position="138"/>
        <end position="426"/>
    </location>
</feature>
<evidence type="ECO:0000256" key="10">
    <source>
        <dbReference type="ARBA" id="ARBA00022989"/>
    </source>
</evidence>
<feature type="binding site" evidence="14">
    <location>
        <position position="252"/>
    </location>
    <ligand>
        <name>ATP</name>
        <dbReference type="ChEBI" id="CHEBI:30616"/>
    </ligand>
</feature>
<evidence type="ECO:0000256" key="13">
    <source>
        <dbReference type="ARBA" id="ARBA00048679"/>
    </source>
</evidence>
<comment type="subcellular location">
    <subcellularLocation>
        <location evidence="1">Cell membrane</location>
        <topology evidence="1">Single-pass membrane protein</topology>
    </subcellularLocation>
</comment>
<dbReference type="EC" id="2.7.11.1" evidence="2"/>
<comment type="catalytic activity">
    <reaction evidence="12">
        <text>L-threonyl-[protein] + ATP = O-phospho-L-threonyl-[protein] + ADP + H(+)</text>
        <dbReference type="Rhea" id="RHEA:46608"/>
        <dbReference type="Rhea" id="RHEA-COMP:11060"/>
        <dbReference type="Rhea" id="RHEA-COMP:11605"/>
        <dbReference type="ChEBI" id="CHEBI:15378"/>
        <dbReference type="ChEBI" id="CHEBI:30013"/>
        <dbReference type="ChEBI" id="CHEBI:30616"/>
        <dbReference type="ChEBI" id="CHEBI:61977"/>
        <dbReference type="ChEBI" id="CHEBI:456216"/>
        <dbReference type="EC" id="2.7.11.1"/>
    </reaction>
</comment>
<keyword evidence="10 16" id="KW-1133">Transmembrane helix</keyword>
<dbReference type="GO" id="GO:0005886">
    <property type="term" value="C:plasma membrane"/>
    <property type="evidence" value="ECO:0007669"/>
    <property type="project" value="UniProtKB-SubCell"/>
</dbReference>
<evidence type="ECO:0000256" key="15">
    <source>
        <dbReference type="SAM" id="MobiDB-lite"/>
    </source>
</evidence>
<keyword evidence="19" id="KW-1185">Reference proteome</keyword>
<dbReference type="GO" id="GO:0005524">
    <property type="term" value="F:ATP binding"/>
    <property type="evidence" value="ECO:0007669"/>
    <property type="project" value="UniProtKB-UniRule"/>
</dbReference>
<feature type="region of interest" description="Disordered" evidence="15">
    <location>
        <begin position="107"/>
        <end position="137"/>
    </location>
</feature>
<name>A0AA87ZBR4_FICCA</name>
<organism evidence="18 19">
    <name type="scientific">Ficus carica</name>
    <name type="common">Common fig</name>
    <dbReference type="NCBI Taxonomy" id="3494"/>
    <lineage>
        <taxon>Eukaryota</taxon>
        <taxon>Viridiplantae</taxon>
        <taxon>Streptophyta</taxon>
        <taxon>Embryophyta</taxon>
        <taxon>Tracheophyta</taxon>
        <taxon>Spermatophyta</taxon>
        <taxon>Magnoliopsida</taxon>
        <taxon>eudicotyledons</taxon>
        <taxon>Gunneridae</taxon>
        <taxon>Pentapetalae</taxon>
        <taxon>rosids</taxon>
        <taxon>fabids</taxon>
        <taxon>Rosales</taxon>
        <taxon>Moraceae</taxon>
        <taxon>Ficeae</taxon>
        <taxon>Ficus</taxon>
    </lineage>
</organism>
<evidence type="ECO:0000313" key="19">
    <source>
        <dbReference type="Proteomes" id="UP001187192"/>
    </source>
</evidence>
<dbReference type="InterPro" id="IPR017441">
    <property type="entry name" value="Protein_kinase_ATP_BS"/>
</dbReference>
<dbReference type="PROSITE" id="PS50011">
    <property type="entry name" value="PROTEIN_KINASE_DOM"/>
    <property type="match status" value="1"/>
</dbReference>
<keyword evidence="3" id="KW-1003">Cell membrane</keyword>
<evidence type="ECO:0000256" key="14">
    <source>
        <dbReference type="PROSITE-ProRule" id="PRU10141"/>
    </source>
</evidence>
<evidence type="ECO:0000256" key="11">
    <source>
        <dbReference type="ARBA" id="ARBA00023136"/>
    </source>
</evidence>
<feature type="transmembrane region" description="Helical" evidence="16">
    <location>
        <begin position="141"/>
        <end position="165"/>
    </location>
</feature>
<evidence type="ECO:0000256" key="9">
    <source>
        <dbReference type="ARBA" id="ARBA00022840"/>
    </source>
</evidence>
<evidence type="ECO:0000256" key="4">
    <source>
        <dbReference type="ARBA" id="ARBA00022527"/>
    </source>
</evidence>
<keyword evidence="7 14" id="KW-0547">Nucleotide-binding</keyword>
<keyword evidence="9 14" id="KW-0067">ATP-binding</keyword>
<evidence type="ECO:0000313" key="18">
    <source>
        <dbReference type="EMBL" id="GMN24751.1"/>
    </source>
</evidence>
<dbReference type="GO" id="GO:0004674">
    <property type="term" value="F:protein serine/threonine kinase activity"/>
    <property type="evidence" value="ECO:0007669"/>
    <property type="project" value="UniProtKB-KW"/>
</dbReference>
<accession>A0AA87ZBR4</accession>
<dbReference type="Proteomes" id="UP001187192">
    <property type="component" value="Unassembled WGS sequence"/>
</dbReference>
<sequence length="453" mass="49466">MLVDNALVLVATASAAYTDSALGAQQNKPQLICSQQPSSVIERNPCLRQRACLSCYKLKDPGVVSLFPGICTLSLQAKILDLSPFSPGVFPPHSSIYLQERSFKPENKRRASATANGDSSVPTLTTEQDGHDNKRPKKRKVAAIIGGAVAALLVVVVVFLVYFCLMRVKKLITRTSESASSVPSPPVEWERGDTSPYAVALSPFDTQNLRELTIQEVEQATYNFSQNNIIGEGRFGLAYKGLLQDGSIVAIKRRLHAPTRSFFHQSLGSGLEHLHSLVPPVLHLNFRTRNVLLDENLMAKVSDYGLTKLLIEGNHAGSSSAIDCFLDPELDVPKNASERSDVYSFGVFLLELISGCEANVGNQSNSGENLVLQAKQAEKLEEIVDKSLGRQAMEAARKMTGLAFMCIEGIARRPPMKIIVEELERIQEGENARLSSELDIQIGAVTLGSELFK</sequence>
<evidence type="ECO:0000256" key="16">
    <source>
        <dbReference type="SAM" id="Phobius"/>
    </source>
</evidence>
<keyword evidence="8" id="KW-0418">Kinase</keyword>
<evidence type="ECO:0000256" key="1">
    <source>
        <dbReference type="ARBA" id="ARBA00004162"/>
    </source>
</evidence>
<feature type="compositionally biased region" description="Polar residues" evidence="15">
    <location>
        <begin position="113"/>
        <end position="127"/>
    </location>
</feature>
<evidence type="ECO:0000256" key="5">
    <source>
        <dbReference type="ARBA" id="ARBA00022679"/>
    </source>
</evidence>
<dbReference type="Gene3D" id="1.10.510.10">
    <property type="entry name" value="Transferase(Phosphotransferase) domain 1"/>
    <property type="match status" value="1"/>
</dbReference>
<dbReference type="PROSITE" id="PS00107">
    <property type="entry name" value="PROTEIN_KINASE_ATP"/>
    <property type="match status" value="1"/>
</dbReference>
<dbReference type="PANTHER" id="PTHR47982:SF9">
    <property type="entry name" value="NON-SPECIFIC SERINE_THREONINE PROTEIN KINASE"/>
    <property type="match status" value="1"/>
</dbReference>
<dbReference type="Pfam" id="PF07714">
    <property type="entry name" value="PK_Tyr_Ser-Thr"/>
    <property type="match status" value="1"/>
</dbReference>
<dbReference type="InterPro" id="IPR047117">
    <property type="entry name" value="PERK1-13-like"/>
</dbReference>
<dbReference type="AlphaFoldDB" id="A0AA87ZBR4"/>
<keyword evidence="11 16" id="KW-0472">Membrane</keyword>
<dbReference type="PANTHER" id="PTHR47982">
    <property type="entry name" value="PROLINE-RICH RECEPTOR-LIKE PROTEIN KINASE PERK4"/>
    <property type="match status" value="1"/>
</dbReference>
<proteinExistence type="predicted"/>